<name>A0A0A9H578_ARUDO</name>
<dbReference type="AlphaFoldDB" id="A0A0A9H578"/>
<proteinExistence type="predicted"/>
<keyword evidence="1" id="KW-0732">Signal</keyword>
<accession>A0A0A9H578</accession>
<evidence type="ECO:0000313" key="2">
    <source>
        <dbReference type="EMBL" id="JAE30001.1"/>
    </source>
</evidence>
<dbReference type="EMBL" id="GBRH01167895">
    <property type="protein sequence ID" value="JAE30001.1"/>
    <property type="molecule type" value="Transcribed_RNA"/>
</dbReference>
<organism evidence="2">
    <name type="scientific">Arundo donax</name>
    <name type="common">Giant reed</name>
    <name type="synonym">Donax arundinaceus</name>
    <dbReference type="NCBI Taxonomy" id="35708"/>
    <lineage>
        <taxon>Eukaryota</taxon>
        <taxon>Viridiplantae</taxon>
        <taxon>Streptophyta</taxon>
        <taxon>Embryophyta</taxon>
        <taxon>Tracheophyta</taxon>
        <taxon>Spermatophyta</taxon>
        <taxon>Magnoliopsida</taxon>
        <taxon>Liliopsida</taxon>
        <taxon>Poales</taxon>
        <taxon>Poaceae</taxon>
        <taxon>PACMAD clade</taxon>
        <taxon>Arundinoideae</taxon>
        <taxon>Arundineae</taxon>
        <taxon>Arundo</taxon>
    </lineage>
</organism>
<protein>
    <submittedName>
        <fullName evidence="2">Uncharacterized protein</fullName>
    </submittedName>
</protein>
<reference evidence="2" key="2">
    <citation type="journal article" date="2015" name="Data Brief">
        <title>Shoot transcriptome of the giant reed, Arundo donax.</title>
        <authorList>
            <person name="Barrero R.A."/>
            <person name="Guerrero F.D."/>
            <person name="Moolhuijzen P."/>
            <person name="Goolsby J.A."/>
            <person name="Tidwell J."/>
            <person name="Bellgard S.E."/>
            <person name="Bellgard M.I."/>
        </authorList>
    </citation>
    <scope>NUCLEOTIDE SEQUENCE</scope>
    <source>
        <tissue evidence="2">Shoot tissue taken approximately 20 cm above the soil surface</tissue>
    </source>
</reference>
<feature type="signal peptide" evidence="1">
    <location>
        <begin position="1"/>
        <end position="16"/>
    </location>
</feature>
<evidence type="ECO:0000256" key="1">
    <source>
        <dbReference type="SAM" id="SignalP"/>
    </source>
</evidence>
<feature type="chain" id="PRO_5002065381" evidence="1">
    <location>
        <begin position="17"/>
        <end position="36"/>
    </location>
</feature>
<sequence length="36" mass="4353">MWSMLLLFVVALQTVSELWYKEHVNMKHTESCLQKE</sequence>
<reference evidence="2" key="1">
    <citation type="submission" date="2014-09" db="EMBL/GenBank/DDBJ databases">
        <authorList>
            <person name="Magalhaes I.L.F."/>
            <person name="Oliveira U."/>
            <person name="Santos F.R."/>
            <person name="Vidigal T.H.D.A."/>
            <person name="Brescovit A.D."/>
            <person name="Santos A.J."/>
        </authorList>
    </citation>
    <scope>NUCLEOTIDE SEQUENCE</scope>
    <source>
        <tissue evidence="2">Shoot tissue taken approximately 20 cm above the soil surface</tissue>
    </source>
</reference>